<proteinExistence type="predicted"/>
<dbReference type="PANTHER" id="PTHR33592">
    <property type="entry name" value="TRANSMEMBRANE PROTEIN"/>
    <property type="match status" value="1"/>
</dbReference>
<name>A0AAD8J3J0_9APIA</name>
<keyword evidence="1" id="KW-0732">Signal</keyword>
<reference evidence="2" key="1">
    <citation type="submission" date="2023-02" db="EMBL/GenBank/DDBJ databases">
        <title>Genome of toxic invasive species Heracleum sosnowskyi carries increased number of genes despite the absence of recent whole-genome duplications.</title>
        <authorList>
            <person name="Schelkunov M."/>
            <person name="Shtratnikova V."/>
            <person name="Makarenko M."/>
            <person name="Klepikova A."/>
            <person name="Omelchenko D."/>
            <person name="Novikova G."/>
            <person name="Obukhova E."/>
            <person name="Bogdanov V."/>
            <person name="Penin A."/>
            <person name="Logacheva M."/>
        </authorList>
    </citation>
    <scope>NUCLEOTIDE SEQUENCE</scope>
    <source>
        <strain evidence="2">Hsosn_3</strain>
        <tissue evidence="2">Leaf</tissue>
    </source>
</reference>
<evidence type="ECO:0000256" key="1">
    <source>
        <dbReference type="SAM" id="SignalP"/>
    </source>
</evidence>
<evidence type="ECO:0000313" key="2">
    <source>
        <dbReference type="EMBL" id="KAK1395307.1"/>
    </source>
</evidence>
<evidence type="ECO:0000313" key="3">
    <source>
        <dbReference type="Proteomes" id="UP001237642"/>
    </source>
</evidence>
<protein>
    <recommendedName>
        <fullName evidence="4">Transmembrane protein</fullName>
    </recommendedName>
</protein>
<reference evidence="2" key="2">
    <citation type="submission" date="2023-05" db="EMBL/GenBank/DDBJ databases">
        <authorList>
            <person name="Schelkunov M.I."/>
        </authorList>
    </citation>
    <scope>NUCLEOTIDE SEQUENCE</scope>
    <source>
        <strain evidence="2">Hsosn_3</strain>
        <tissue evidence="2">Leaf</tissue>
    </source>
</reference>
<accession>A0AAD8J3J0</accession>
<gene>
    <name evidence="2" type="ORF">POM88_014363</name>
</gene>
<dbReference type="Proteomes" id="UP001237642">
    <property type="component" value="Unassembled WGS sequence"/>
</dbReference>
<dbReference type="PANTHER" id="PTHR33592:SF10">
    <property type="entry name" value="TRANSMEMBRANE PROTEIN"/>
    <property type="match status" value="1"/>
</dbReference>
<comment type="caution">
    <text evidence="2">The sequence shown here is derived from an EMBL/GenBank/DDBJ whole genome shotgun (WGS) entry which is preliminary data.</text>
</comment>
<evidence type="ECO:0008006" key="4">
    <source>
        <dbReference type="Google" id="ProtNLM"/>
    </source>
</evidence>
<sequence>MSVFKNSFKISCITVVTMMLMILTSDIQSANGMRPLGEYKKWLKELPVPVLLESLPRGPVSPSSSSPCTHIPGGKPTGHCTIEEMNFAGHVFPPPLVFPTHVKAA</sequence>
<keyword evidence="3" id="KW-1185">Reference proteome</keyword>
<feature type="signal peptide" evidence="1">
    <location>
        <begin position="1"/>
        <end position="32"/>
    </location>
</feature>
<dbReference type="AlphaFoldDB" id="A0AAD8J3J0"/>
<organism evidence="2 3">
    <name type="scientific">Heracleum sosnowskyi</name>
    <dbReference type="NCBI Taxonomy" id="360622"/>
    <lineage>
        <taxon>Eukaryota</taxon>
        <taxon>Viridiplantae</taxon>
        <taxon>Streptophyta</taxon>
        <taxon>Embryophyta</taxon>
        <taxon>Tracheophyta</taxon>
        <taxon>Spermatophyta</taxon>
        <taxon>Magnoliopsida</taxon>
        <taxon>eudicotyledons</taxon>
        <taxon>Gunneridae</taxon>
        <taxon>Pentapetalae</taxon>
        <taxon>asterids</taxon>
        <taxon>campanulids</taxon>
        <taxon>Apiales</taxon>
        <taxon>Apiaceae</taxon>
        <taxon>Apioideae</taxon>
        <taxon>apioid superclade</taxon>
        <taxon>Tordylieae</taxon>
        <taxon>Tordyliinae</taxon>
        <taxon>Heracleum</taxon>
    </lineage>
</organism>
<dbReference type="EMBL" id="JAUIZM010000003">
    <property type="protein sequence ID" value="KAK1395307.1"/>
    <property type="molecule type" value="Genomic_DNA"/>
</dbReference>
<feature type="chain" id="PRO_5042063333" description="Transmembrane protein" evidence="1">
    <location>
        <begin position="33"/>
        <end position="105"/>
    </location>
</feature>